<reference evidence="1 2" key="1">
    <citation type="submission" date="2019-05" db="EMBL/GenBank/DDBJ databases">
        <title>Genomes sequences of two Nocardia cyriacigeorgica environmental isolates, type strains Nocardia asteroides ATCC 19247 and Nocardia cyriacigeorgica DSM 44484.</title>
        <authorList>
            <person name="Vautrin F."/>
            <person name="Bergeron E."/>
            <person name="Dubost A."/>
            <person name="Abrouk D."/>
            <person name="Rodriguez Nava V."/>
            <person name="Pujic P."/>
        </authorList>
    </citation>
    <scope>NUCLEOTIDE SEQUENCE [LARGE SCALE GENOMIC DNA]</scope>
    <source>
        <strain evidence="1 2">EML 1456</strain>
    </source>
</reference>
<dbReference type="Proteomes" id="UP000308349">
    <property type="component" value="Unassembled WGS sequence"/>
</dbReference>
<dbReference type="RefSeq" id="WP_138456731.1">
    <property type="nucleotide sequence ID" value="NZ_VBUU01000014.1"/>
</dbReference>
<dbReference type="AlphaFoldDB" id="A0A5R8PCN9"/>
<comment type="caution">
    <text evidence="1">The sequence shown here is derived from an EMBL/GenBank/DDBJ whole genome shotgun (WGS) entry which is preliminary data.</text>
</comment>
<dbReference type="OrthoDB" id="4554485at2"/>
<sequence>MTGEPLELDYGQAEIGAFLDSARSGELNFDPNAVTEMVGIYDNLLLVLTTARRNLAKVTDAQGFGGFKSAQELQAGFGGKATEGIQVIDQLIAGVLDLQEAYLYSAQKLTEVDQLNQTRIRLAAEGIGA</sequence>
<name>A0A5R8PCN9_9NOCA</name>
<dbReference type="EMBL" id="VBUU01000014">
    <property type="protein sequence ID" value="TLG09452.1"/>
    <property type="molecule type" value="Genomic_DNA"/>
</dbReference>
<accession>A0A5R8PCN9</accession>
<proteinExistence type="predicted"/>
<protein>
    <submittedName>
        <fullName evidence="1">Uncharacterized protein</fullName>
    </submittedName>
</protein>
<gene>
    <name evidence="1" type="ORF">FEK35_15105</name>
</gene>
<evidence type="ECO:0000313" key="1">
    <source>
        <dbReference type="EMBL" id="TLG09452.1"/>
    </source>
</evidence>
<evidence type="ECO:0000313" key="2">
    <source>
        <dbReference type="Proteomes" id="UP000308349"/>
    </source>
</evidence>
<organism evidence="1 2">
    <name type="scientific">Nocardia cyriacigeorgica</name>
    <dbReference type="NCBI Taxonomy" id="135487"/>
    <lineage>
        <taxon>Bacteria</taxon>
        <taxon>Bacillati</taxon>
        <taxon>Actinomycetota</taxon>
        <taxon>Actinomycetes</taxon>
        <taxon>Mycobacteriales</taxon>
        <taxon>Nocardiaceae</taxon>
        <taxon>Nocardia</taxon>
    </lineage>
</organism>